<dbReference type="Pfam" id="PF16077">
    <property type="entry name" value="Spaetzle"/>
    <property type="match status" value="1"/>
</dbReference>
<dbReference type="SUPFAM" id="SSF57501">
    <property type="entry name" value="Cystine-knot cytokines"/>
    <property type="match status" value="1"/>
</dbReference>
<dbReference type="InterPro" id="IPR029034">
    <property type="entry name" value="Cystine-knot_cytokine"/>
</dbReference>
<evidence type="ECO:0000313" key="4">
    <source>
        <dbReference type="Proteomes" id="UP000838878"/>
    </source>
</evidence>
<dbReference type="InterPro" id="IPR032104">
    <property type="entry name" value="Spaetzle"/>
</dbReference>
<dbReference type="AlphaFoldDB" id="A0A8J9V0L0"/>
<dbReference type="OrthoDB" id="7035242at2759"/>
<organism evidence="3 4">
    <name type="scientific">Brenthis ino</name>
    <name type="common">lesser marbled fritillary</name>
    <dbReference type="NCBI Taxonomy" id="405034"/>
    <lineage>
        <taxon>Eukaryota</taxon>
        <taxon>Metazoa</taxon>
        <taxon>Ecdysozoa</taxon>
        <taxon>Arthropoda</taxon>
        <taxon>Hexapoda</taxon>
        <taxon>Insecta</taxon>
        <taxon>Pterygota</taxon>
        <taxon>Neoptera</taxon>
        <taxon>Endopterygota</taxon>
        <taxon>Lepidoptera</taxon>
        <taxon>Glossata</taxon>
        <taxon>Ditrysia</taxon>
        <taxon>Papilionoidea</taxon>
        <taxon>Nymphalidae</taxon>
        <taxon>Heliconiinae</taxon>
        <taxon>Argynnini</taxon>
        <taxon>Brenthis</taxon>
    </lineage>
</organism>
<name>A0A8J9V0L0_9NEOP</name>
<dbReference type="Proteomes" id="UP000838878">
    <property type="component" value="Chromosome 8"/>
</dbReference>
<evidence type="ECO:0000259" key="2">
    <source>
        <dbReference type="Pfam" id="PF16077"/>
    </source>
</evidence>
<feature type="domain" description="Spaetzle" evidence="2">
    <location>
        <begin position="96"/>
        <end position="190"/>
    </location>
</feature>
<proteinExistence type="predicted"/>
<feature type="non-terminal residue" evidence="3">
    <location>
        <position position="204"/>
    </location>
</feature>
<feature type="chain" id="PRO_5035431121" description="Spaetzle domain-containing protein" evidence="1">
    <location>
        <begin position="21"/>
        <end position="204"/>
    </location>
</feature>
<sequence length="204" mass="23543">MLAFGIFFLVSAHGLHTISAAVAKHPREELPIQYPEPIEDDVPEACKHLTYCTIKPKNYPEKKFNDMLKGYKAIPQPSMVVELHNRQGDPDDEDNCESEVTFEPLYKVREKEYKPWRTVVQAPEQDFVQRVRLETCINTGAPCFNVFTPLPEYVTFCKQKVNTWKVLVSKGNNQTEMIMAELPVCCSCHYRPIDFVTRFGKPKE</sequence>
<evidence type="ECO:0000313" key="3">
    <source>
        <dbReference type="EMBL" id="CAH0729187.1"/>
    </source>
</evidence>
<dbReference type="EMBL" id="OV170228">
    <property type="protein sequence ID" value="CAH0729187.1"/>
    <property type="molecule type" value="Genomic_DNA"/>
</dbReference>
<protein>
    <recommendedName>
        <fullName evidence="2">Spaetzle domain-containing protein</fullName>
    </recommendedName>
</protein>
<gene>
    <name evidence="3" type="ORF">BINO364_LOCUS14324</name>
</gene>
<evidence type="ECO:0000256" key="1">
    <source>
        <dbReference type="SAM" id="SignalP"/>
    </source>
</evidence>
<dbReference type="Gene3D" id="2.10.90.10">
    <property type="entry name" value="Cystine-knot cytokines"/>
    <property type="match status" value="1"/>
</dbReference>
<accession>A0A8J9V0L0</accession>
<reference evidence="3" key="1">
    <citation type="submission" date="2021-12" db="EMBL/GenBank/DDBJ databases">
        <authorList>
            <person name="Martin H S."/>
        </authorList>
    </citation>
    <scope>NUCLEOTIDE SEQUENCE</scope>
</reference>
<feature type="signal peptide" evidence="1">
    <location>
        <begin position="1"/>
        <end position="20"/>
    </location>
</feature>
<keyword evidence="4" id="KW-1185">Reference proteome</keyword>
<keyword evidence="1" id="KW-0732">Signal</keyword>